<accession>A0A8S5LV96</accession>
<dbReference type="Pfam" id="PF21825">
    <property type="entry name" value="crAss001_48"/>
    <property type="match status" value="1"/>
</dbReference>
<reference evidence="1" key="1">
    <citation type="journal article" date="2021" name="Proc. Natl. Acad. Sci. U.S.A.">
        <title>A Catalog of Tens of Thousands of Viruses from Human Metagenomes Reveals Hidden Associations with Chronic Diseases.</title>
        <authorList>
            <person name="Tisza M.J."/>
            <person name="Buck C.B."/>
        </authorList>
    </citation>
    <scope>NUCLEOTIDE SEQUENCE</scope>
    <source>
        <strain evidence="1">CtMsr1</strain>
    </source>
</reference>
<protein>
    <submittedName>
        <fullName evidence="1">Uncharacterized protein</fullName>
    </submittedName>
</protein>
<dbReference type="InterPro" id="IPR054052">
    <property type="entry name" value="Y16Q-like"/>
</dbReference>
<evidence type="ECO:0000313" key="1">
    <source>
        <dbReference type="EMBL" id="DAD73818.1"/>
    </source>
</evidence>
<organism evidence="1">
    <name type="scientific">Siphoviridae sp. ctMsr1</name>
    <dbReference type="NCBI Taxonomy" id="2826264"/>
    <lineage>
        <taxon>Viruses</taxon>
        <taxon>Duplodnaviria</taxon>
        <taxon>Heunggongvirae</taxon>
        <taxon>Uroviricota</taxon>
        <taxon>Caudoviricetes</taxon>
    </lineage>
</organism>
<sequence>MELKDTIDLMTSSDYKDRFKAEYHQVKIRAEKLDKLLRDFYNKKLDFTPTSSIDLLQAQLVDMENYMHKLEYRAEAEGIKL</sequence>
<proteinExistence type="predicted"/>
<name>A0A8S5LV96_9CAUD</name>
<dbReference type="EMBL" id="BK014744">
    <property type="protein sequence ID" value="DAD73818.1"/>
    <property type="molecule type" value="Genomic_DNA"/>
</dbReference>